<reference evidence="2" key="1">
    <citation type="journal article" date="2019" name="Int. J. Syst. Evol. Microbiol.">
        <title>The Global Catalogue of Microorganisms (GCM) 10K type strain sequencing project: providing services to taxonomists for standard genome sequencing and annotation.</title>
        <authorList>
            <consortium name="The Broad Institute Genomics Platform"/>
            <consortium name="The Broad Institute Genome Sequencing Center for Infectious Disease"/>
            <person name="Wu L."/>
            <person name="Ma J."/>
        </authorList>
    </citation>
    <scope>NUCLEOTIDE SEQUENCE [LARGE SCALE GENOMIC DNA]</scope>
    <source>
        <strain evidence="2">ICMP 6774ER</strain>
    </source>
</reference>
<dbReference type="EMBL" id="JBHUFV010000033">
    <property type="protein sequence ID" value="MFD1933766.1"/>
    <property type="molecule type" value="Genomic_DNA"/>
</dbReference>
<accession>A0ABW4SW92</accession>
<dbReference type="Gene3D" id="1.25.40.20">
    <property type="entry name" value="Ankyrin repeat-containing domain"/>
    <property type="match status" value="1"/>
</dbReference>
<gene>
    <name evidence="1" type="ORF">ACFSKW_20090</name>
</gene>
<dbReference type="InterPro" id="IPR036770">
    <property type="entry name" value="Ankyrin_rpt-contain_sf"/>
</dbReference>
<sequence length="83" mass="8987">MLVPAAYHGHADIVRMLEDYGADRDLFHERGRTPSAGAVIKKESGVVRVLLEIAADPRAGADAAVDTVQMFSNQQFLAGFSEE</sequence>
<name>A0ABW4SW92_9ACTN</name>
<protein>
    <recommendedName>
        <fullName evidence="3">Ankyrin repeat domain-containing protein</fullName>
    </recommendedName>
</protein>
<dbReference type="SUPFAM" id="SSF48403">
    <property type="entry name" value="Ankyrin repeat"/>
    <property type="match status" value="1"/>
</dbReference>
<dbReference type="RefSeq" id="WP_379573802.1">
    <property type="nucleotide sequence ID" value="NZ_JBHUFV010000033.1"/>
</dbReference>
<proteinExistence type="predicted"/>
<evidence type="ECO:0000313" key="1">
    <source>
        <dbReference type="EMBL" id="MFD1933766.1"/>
    </source>
</evidence>
<organism evidence="1 2">
    <name type="scientific">Nonomuraea mangrovi</name>
    <dbReference type="NCBI Taxonomy" id="2316207"/>
    <lineage>
        <taxon>Bacteria</taxon>
        <taxon>Bacillati</taxon>
        <taxon>Actinomycetota</taxon>
        <taxon>Actinomycetes</taxon>
        <taxon>Streptosporangiales</taxon>
        <taxon>Streptosporangiaceae</taxon>
        <taxon>Nonomuraea</taxon>
    </lineage>
</organism>
<dbReference type="Proteomes" id="UP001597368">
    <property type="component" value="Unassembled WGS sequence"/>
</dbReference>
<keyword evidence="2" id="KW-1185">Reference proteome</keyword>
<evidence type="ECO:0000313" key="2">
    <source>
        <dbReference type="Proteomes" id="UP001597368"/>
    </source>
</evidence>
<evidence type="ECO:0008006" key="3">
    <source>
        <dbReference type="Google" id="ProtNLM"/>
    </source>
</evidence>
<comment type="caution">
    <text evidence="1">The sequence shown here is derived from an EMBL/GenBank/DDBJ whole genome shotgun (WGS) entry which is preliminary data.</text>
</comment>